<dbReference type="InterPro" id="IPR043129">
    <property type="entry name" value="ATPase_NBD"/>
</dbReference>
<dbReference type="PANTHER" id="PTHR30605:SF0">
    <property type="entry name" value="ANHYDRO-N-ACETYLMURAMIC ACID KINASE"/>
    <property type="match status" value="1"/>
</dbReference>
<dbReference type="GO" id="GO:0005524">
    <property type="term" value="F:ATP binding"/>
    <property type="evidence" value="ECO:0007669"/>
    <property type="project" value="InterPro"/>
</dbReference>
<keyword evidence="1" id="KW-0418">Kinase</keyword>
<sequence>MHPHIKKLYLSAEKSERLIIGLMSGTSLDGLDVALCRISGHGRNTSVTVEAFTTCDYPQSVKDKITRVFAKQTVNLEYLTLLNPWLGQYHGQLINQCLARWQVSPQSIDVIASHGQTIFHCPKHQHSHNEFGNATLQIADGDHIAITTGITTVSDFRQKHIAAGGEGAPLAQYGDYFYFASDDENRILLNMGGIANLTYLPKAAQLDDVVCSDLGPGNTLMDAYMRMHFAKPFDDKAIVAKQGKVNKSLLNALLKDAFFNLDLPKTTGPEVFNLGLLTLAQAQSQTQQLSHQDVMATLSALSAHIIAKHINELASAYTTVYCSGGGVHNPLLMQQIQQQLGTHICVKGSDVLGIHPDAKEAVLFAMLANECLAGEQTKQRFTTAPSVTMGKVSFAD</sequence>
<proteinExistence type="predicted"/>
<evidence type="ECO:0000313" key="2">
    <source>
        <dbReference type="Proteomes" id="UP000586305"/>
    </source>
</evidence>
<organism evidence="1 2">
    <name type="scientific">Pseudoalteromonas caenipelagi</name>
    <dbReference type="NCBI Taxonomy" id="2726988"/>
    <lineage>
        <taxon>Bacteria</taxon>
        <taxon>Pseudomonadati</taxon>
        <taxon>Pseudomonadota</taxon>
        <taxon>Gammaproteobacteria</taxon>
        <taxon>Alteromonadales</taxon>
        <taxon>Pseudoalteromonadaceae</taxon>
        <taxon>Pseudoalteromonas</taxon>
    </lineage>
</organism>
<dbReference type="GO" id="GO:0016773">
    <property type="term" value="F:phosphotransferase activity, alcohol group as acceptor"/>
    <property type="evidence" value="ECO:0007669"/>
    <property type="project" value="InterPro"/>
</dbReference>
<keyword evidence="1" id="KW-0808">Transferase</keyword>
<dbReference type="GO" id="GO:0016301">
    <property type="term" value="F:kinase activity"/>
    <property type="evidence" value="ECO:0007669"/>
    <property type="project" value="UniProtKB-KW"/>
</dbReference>
<dbReference type="EMBL" id="JABBPG010000008">
    <property type="protein sequence ID" value="NOU52309.1"/>
    <property type="molecule type" value="Genomic_DNA"/>
</dbReference>
<dbReference type="Proteomes" id="UP000586305">
    <property type="component" value="Unassembled WGS sequence"/>
</dbReference>
<accession>A0A849VF02</accession>
<evidence type="ECO:0000313" key="1">
    <source>
        <dbReference type="EMBL" id="NOU52309.1"/>
    </source>
</evidence>
<dbReference type="Gene3D" id="3.30.420.40">
    <property type="match status" value="2"/>
</dbReference>
<dbReference type="GO" id="GO:0009254">
    <property type="term" value="P:peptidoglycan turnover"/>
    <property type="evidence" value="ECO:0007669"/>
    <property type="project" value="InterPro"/>
</dbReference>
<reference evidence="1 2" key="1">
    <citation type="submission" date="2020-04" db="EMBL/GenBank/DDBJ databases">
        <title>Pseudoalteromonas caenipelagi sp. nov., isolated from a tidal flat.</title>
        <authorList>
            <person name="Park S."/>
            <person name="Yoon J.-H."/>
        </authorList>
    </citation>
    <scope>NUCLEOTIDE SEQUENCE [LARGE SCALE GENOMIC DNA]</scope>
    <source>
        <strain evidence="1 2">JBTF-M23</strain>
    </source>
</reference>
<dbReference type="GO" id="GO:0006040">
    <property type="term" value="P:amino sugar metabolic process"/>
    <property type="evidence" value="ECO:0007669"/>
    <property type="project" value="InterPro"/>
</dbReference>
<dbReference type="AlphaFoldDB" id="A0A849VF02"/>
<keyword evidence="2" id="KW-1185">Reference proteome</keyword>
<dbReference type="SUPFAM" id="SSF53067">
    <property type="entry name" value="Actin-like ATPase domain"/>
    <property type="match status" value="1"/>
</dbReference>
<dbReference type="Pfam" id="PF03702">
    <property type="entry name" value="AnmK"/>
    <property type="match status" value="1"/>
</dbReference>
<dbReference type="PANTHER" id="PTHR30605">
    <property type="entry name" value="ANHYDRO-N-ACETYLMURAMIC ACID KINASE"/>
    <property type="match status" value="1"/>
</dbReference>
<dbReference type="InterPro" id="IPR005338">
    <property type="entry name" value="Anhydro_N_Ac-Mur_kinase"/>
</dbReference>
<name>A0A849VF02_9GAMM</name>
<gene>
    <name evidence="1" type="ORF">HG263_17405</name>
</gene>
<comment type="caution">
    <text evidence="1">The sequence shown here is derived from an EMBL/GenBank/DDBJ whole genome shotgun (WGS) entry which is preliminary data.</text>
</comment>
<protein>
    <submittedName>
        <fullName evidence="1">Anhydro-N-acetylmuramic acid kinase</fullName>
    </submittedName>
</protein>
<dbReference type="RefSeq" id="WP_171627366.1">
    <property type="nucleotide sequence ID" value="NZ_JABBPG010000008.1"/>
</dbReference>